<reference evidence="2 3" key="1">
    <citation type="submission" date="2017-08" db="EMBL/GenBank/DDBJ databases">
        <authorList>
            <person name="de Groot N.N."/>
        </authorList>
    </citation>
    <scope>NUCLEOTIDE SEQUENCE [LARGE SCALE GENOMIC DNA]</scope>
    <source>
        <strain evidence="2 3">JC228</strain>
    </source>
</reference>
<keyword evidence="1" id="KW-0472">Membrane</keyword>
<dbReference type="AlphaFoldDB" id="A0A285D5N1"/>
<protein>
    <submittedName>
        <fullName evidence="2">Uncharacterized protein</fullName>
    </submittedName>
</protein>
<name>A0A285D5N1_9BACI</name>
<dbReference type="EMBL" id="OAOP01000011">
    <property type="protein sequence ID" value="SNX75112.1"/>
    <property type="molecule type" value="Genomic_DNA"/>
</dbReference>
<feature type="transmembrane region" description="Helical" evidence="1">
    <location>
        <begin position="12"/>
        <end position="32"/>
    </location>
</feature>
<organism evidence="2 3">
    <name type="scientific">Bacillus oleivorans</name>
    <dbReference type="NCBI Taxonomy" id="1448271"/>
    <lineage>
        <taxon>Bacteria</taxon>
        <taxon>Bacillati</taxon>
        <taxon>Bacillota</taxon>
        <taxon>Bacilli</taxon>
        <taxon>Bacillales</taxon>
        <taxon>Bacillaceae</taxon>
        <taxon>Bacillus</taxon>
    </lineage>
</organism>
<evidence type="ECO:0000313" key="2">
    <source>
        <dbReference type="EMBL" id="SNX75112.1"/>
    </source>
</evidence>
<dbReference type="RefSeq" id="WP_097160280.1">
    <property type="nucleotide sequence ID" value="NZ_JBEPMQ010000014.1"/>
</dbReference>
<dbReference type="Proteomes" id="UP000219546">
    <property type="component" value="Unassembled WGS sequence"/>
</dbReference>
<keyword evidence="3" id="KW-1185">Reference proteome</keyword>
<dbReference type="OrthoDB" id="2989950at2"/>
<evidence type="ECO:0000256" key="1">
    <source>
        <dbReference type="SAM" id="Phobius"/>
    </source>
</evidence>
<keyword evidence="1" id="KW-1133">Transmembrane helix</keyword>
<accession>A0A285D5N1</accession>
<sequence>MSEVIIDLVKSFEGIIGAVLGSVITLITTHFLKKAGTITSNIIGVEYDFRNYQINGQGKAVETVEMADHASIEINIDFFNNSESYKSINDLRVSLYDDNKQKIFEVVPNDEDTRRRTSYGSTSDKLEYLNISPGELVKKTLSFGFHSGNIELLKITEVIRFTYSIQKNKASKKKKISHNIIF</sequence>
<gene>
    <name evidence="2" type="ORF">SAMN05877753_1116</name>
</gene>
<evidence type="ECO:0000313" key="3">
    <source>
        <dbReference type="Proteomes" id="UP000219546"/>
    </source>
</evidence>
<proteinExistence type="predicted"/>
<keyword evidence="1" id="KW-0812">Transmembrane</keyword>